<feature type="region of interest" description="Disordered" evidence="2">
    <location>
        <begin position="190"/>
        <end position="222"/>
    </location>
</feature>
<dbReference type="Proteomes" id="UP000429523">
    <property type="component" value="Unassembled WGS sequence"/>
</dbReference>
<organism evidence="3 10">
    <name type="scientific">Phytophthora fragariae</name>
    <dbReference type="NCBI Taxonomy" id="53985"/>
    <lineage>
        <taxon>Eukaryota</taxon>
        <taxon>Sar</taxon>
        <taxon>Stramenopiles</taxon>
        <taxon>Oomycota</taxon>
        <taxon>Peronosporomycetes</taxon>
        <taxon>Peronosporales</taxon>
        <taxon>Peronosporaceae</taxon>
        <taxon>Phytophthora</taxon>
    </lineage>
</organism>
<proteinExistence type="predicted"/>
<evidence type="ECO:0000313" key="15">
    <source>
        <dbReference type="Proteomes" id="UP000441208"/>
    </source>
</evidence>
<evidence type="ECO:0000313" key="7">
    <source>
        <dbReference type="EMBL" id="KAE9230703.1"/>
    </source>
</evidence>
<dbReference type="Proteomes" id="UP000437068">
    <property type="component" value="Unassembled WGS sequence"/>
</dbReference>
<keyword evidence="1" id="KW-0175">Coiled coil</keyword>
<comment type="caution">
    <text evidence="3">The sequence shown here is derived from an EMBL/GenBank/DDBJ whole genome shotgun (WGS) entry which is preliminary data.</text>
</comment>
<evidence type="ECO:0000313" key="4">
    <source>
        <dbReference type="EMBL" id="KAE9115124.1"/>
    </source>
</evidence>
<feature type="compositionally biased region" description="Low complexity" evidence="2">
    <location>
        <begin position="206"/>
        <end position="222"/>
    </location>
</feature>
<dbReference type="EMBL" id="QXGD01000111">
    <property type="protein sequence ID" value="KAE9252522.1"/>
    <property type="molecule type" value="Genomic_DNA"/>
</dbReference>
<accession>A0A6A3FRT7</accession>
<evidence type="ECO:0000256" key="1">
    <source>
        <dbReference type="SAM" id="Coils"/>
    </source>
</evidence>
<dbReference type="EMBL" id="QXGF01000105">
    <property type="protein sequence ID" value="KAE8946750.1"/>
    <property type="molecule type" value="Genomic_DNA"/>
</dbReference>
<dbReference type="EMBL" id="QXFZ01000096">
    <property type="protein sequence ID" value="KAE9133567.1"/>
    <property type="molecule type" value="Genomic_DNA"/>
</dbReference>
<feature type="compositionally biased region" description="Acidic residues" evidence="2">
    <location>
        <begin position="34"/>
        <end position="46"/>
    </location>
</feature>
<protein>
    <submittedName>
        <fullName evidence="3">Uncharacterized protein</fullName>
    </submittedName>
</protein>
<evidence type="ECO:0000313" key="5">
    <source>
        <dbReference type="EMBL" id="KAE9133567.1"/>
    </source>
</evidence>
<feature type="region of interest" description="Disordered" evidence="2">
    <location>
        <begin position="783"/>
        <end position="881"/>
    </location>
</feature>
<dbReference type="PROSITE" id="PS50096">
    <property type="entry name" value="IQ"/>
    <property type="match status" value="1"/>
</dbReference>
<dbReference type="Proteomes" id="UP000440367">
    <property type="component" value="Unassembled WGS sequence"/>
</dbReference>
<dbReference type="Proteomes" id="UP000488956">
    <property type="component" value="Unassembled WGS sequence"/>
</dbReference>
<dbReference type="EMBL" id="QXFX01000453">
    <property type="protein sequence ID" value="KAE9115124.1"/>
    <property type="molecule type" value="Genomic_DNA"/>
</dbReference>
<gene>
    <name evidence="9" type="ORF">PF001_g9341</name>
    <name evidence="8" type="ORF">PF002_g3798</name>
    <name evidence="7" type="ORF">PF005_g3401</name>
    <name evidence="6" type="ORF">PF006_g9402</name>
    <name evidence="5" type="ORF">PF007_g3319</name>
    <name evidence="3" type="ORF">PF009_g3646</name>
    <name evidence="4" type="ORF">PF010_g9446</name>
</gene>
<evidence type="ECO:0000313" key="9">
    <source>
        <dbReference type="EMBL" id="KAE9312223.1"/>
    </source>
</evidence>
<feature type="region of interest" description="Disordered" evidence="2">
    <location>
        <begin position="32"/>
        <end position="52"/>
    </location>
</feature>
<reference evidence="10 11" key="1">
    <citation type="submission" date="2018-08" db="EMBL/GenBank/DDBJ databases">
        <title>Genomic investigation of the strawberry pathogen Phytophthora fragariae indicates pathogenicity is determined by transcriptional variation in three key races.</title>
        <authorList>
            <person name="Adams T.M."/>
            <person name="Armitage A.D."/>
            <person name="Sobczyk M.K."/>
            <person name="Bates H.J."/>
            <person name="Dunwell J.M."/>
            <person name="Nellist C.F."/>
            <person name="Harrison R.J."/>
        </authorList>
    </citation>
    <scope>NUCLEOTIDE SEQUENCE [LARGE SCALE GENOMIC DNA]</scope>
    <source>
        <strain evidence="9 12">A4</strain>
        <strain evidence="8 13">BC-1</strain>
        <strain evidence="7 11">NOV-27</strain>
        <strain evidence="6 14">NOV-5</strain>
        <strain evidence="5 15">NOV-71</strain>
        <strain evidence="3 10">NOV-9</strain>
        <strain evidence="4 16">ONT-3</strain>
    </source>
</reference>
<evidence type="ECO:0000313" key="8">
    <source>
        <dbReference type="EMBL" id="KAE9252522.1"/>
    </source>
</evidence>
<dbReference type="EMBL" id="QXGE01000448">
    <property type="protein sequence ID" value="KAE9312223.1"/>
    <property type="molecule type" value="Genomic_DNA"/>
</dbReference>
<feature type="coiled-coil region" evidence="1">
    <location>
        <begin position="452"/>
        <end position="483"/>
    </location>
</feature>
<dbReference type="Proteomes" id="UP000440732">
    <property type="component" value="Unassembled WGS sequence"/>
</dbReference>
<feature type="compositionally biased region" description="Polar residues" evidence="2">
    <location>
        <begin position="128"/>
        <end position="141"/>
    </location>
</feature>
<feature type="region of interest" description="Disordered" evidence="2">
    <location>
        <begin position="126"/>
        <end position="149"/>
    </location>
</feature>
<name>A0A6A3FRT7_9STRA</name>
<evidence type="ECO:0000313" key="3">
    <source>
        <dbReference type="EMBL" id="KAE8946750.1"/>
    </source>
</evidence>
<dbReference type="OrthoDB" id="113091at2759"/>
<feature type="compositionally biased region" description="Basic and acidic residues" evidence="2">
    <location>
        <begin position="871"/>
        <end position="881"/>
    </location>
</feature>
<dbReference type="EMBL" id="QXGA01000449">
    <property type="protein sequence ID" value="KAE9145785.1"/>
    <property type="molecule type" value="Genomic_DNA"/>
</dbReference>
<evidence type="ECO:0000313" key="16">
    <source>
        <dbReference type="Proteomes" id="UP000488956"/>
    </source>
</evidence>
<evidence type="ECO:0000313" key="6">
    <source>
        <dbReference type="EMBL" id="KAE9145785.1"/>
    </source>
</evidence>
<feature type="compositionally biased region" description="Polar residues" evidence="2">
    <location>
        <begin position="816"/>
        <end position="848"/>
    </location>
</feature>
<dbReference type="Proteomes" id="UP000441208">
    <property type="component" value="Unassembled WGS sequence"/>
</dbReference>
<evidence type="ECO:0000313" key="13">
    <source>
        <dbReference type="Proteomes" id="UP000440367"/>
    </source>
</evidence>
<sequence length="881" mass="101291">MTASSQGDDEDEERRALERELAEELALLSAQDVGFDECASDGDDQRDESISSGEIEMNYVRLDIDRVLQEVGEVELPVQQGTDQEVLPTAWELLLLGIKRIDREFFQPIREDLHDIRTTILDVKPSSPELTLNDSAEQSQIPDKEVNQTRSDNAGSLLESTIGSALVENNMGEIQAPFAVHEKETITVTDSVEEQRTDSVGAKPASSEPSSVDHSSESPNVSSLVGVFTSSLSDKLNGSTIDAEQKYPTDDNAAQRKLDALTKQQEARESRRLKIQARHQKERDEAANFLRQLKEEFEAQEKSAEAARQEALERSIMASEEARSRIYAWTVREVQETALMVIADEDSRSFAVELARARAAICKEVARMTIEDRVERQRIQFERQVLHQKQETLARCHFGTVLSELVNYHQTLRQIRDQQSKRERRECVQMRAEEAYTRRIIGETLAQRELQAREQNRALMMHEDESARAMEELERTRELQTRERLRELECCRCMEEEEKRCHSAWSFIDSSECENEELCQMLLKQEEERCRSAWAYLAKVAEEEAKERDKLHRLRMLANVSAGFQGLDRVFQQHQLVACLEKWKWWFMQRLEEDRQRFMTTENAAKTIQMWHRSCRRRQEELVVADAPLVLEDFSDDELLQDEDEGTDNEGLESVEYQEAALRLQSTFRGFHVRRKFANALALAQAVGGPEEGDTFDGVDLDDLIQLPPELVDGWEDPVLPTAVTIEQRQYLPPLCAGYEEERPECVDNNEVEDSCKNVSTSPVDNNAPKEQNLAATLWNKMKRVKQRQQHAQQERKRQQDPSYRVQKLLNRKPTDQTSNQNGYAISCNQSSRPRMQTPQGAQKVSANLVSWSSTSSQKKKPKVKLPSLVERLRRQTMAER</sequence>
<dbReference type="EMBL" id="QXGB01000099">
    <property type="protein sequence ID" value="KAE9230703.1"/>
    <property type="molecule type" value="Genomic_DNA"/>
</dbReference>
<feature type="coiled-coil region" evidence="1">
    <location>
        <begin position="276"/>
        <end position="314"/>
    </location>
</feature>
<keyword evidence="11" id="KW-1185">Reference proteome</keyword>
<evidence type="ECO:0000313" key="10">
    <source>
        <dbReference type="Proteomes" id="UP000429523"/>
    </source>
</evidence>
<evidence type="ECO:0000313" key="11">
    <source>
        <dbReference type="Proteomes" id="UP000433483"/>
    </source>
</evidence>
<evidence type="ECO:0000313" key="14">
    <source>
        <dbReference type="Proteomes" id="UP000440732"/>
    </source>
</evidence>
<evidence type="ECO:0000256" key="2">
    <source>
        <dbReference type="SAM" id="MobiDB-lite"/>
    </source>
</evidence>
<evidence type="ECO:0000313" key="12">
    <source>
        <dbReference type="Proteomes" id="UP000437068"/>
    </source>
</evidence>
<dbReference type="Proteomes" id="UP000433483">
    <property type="component" value="Unassembled WGS sequence"/>
</dbReference>
<dbReference type="AlphaFoldDB" id="A0A6A3FRT7"/>